<name>A0A4R1F216_9GAMM</name>
<reference evidence="1 2" key="1">
    <citation type="submission" date="2019-03" db="EMBL/GenBank/DDBJ databases">
        <title>Genomic Encyclopedia of Type Strains, Phase IV (KMG-IV): sequencing the most valuable type-strain genomes for metagenomic binning, comparative biology and taxonomic classification.</title>
        <authorList>
            <person name="Goeker M."/>
        </authorList>
    </citation>
    <scope>NUCLEOTIDE SEQUENCE [LARGE SCALE GENOMIC DNA]</scope>
    <source>
        <strain evidence="1 2">DSM 24830</strain>
    </source>
</reference>
<protein>
    <recommendedName>
        <fullName evidence="3">DUF4157 domain-containing protein</fullName>
    </recommendedName>
</protein>
<dbReference type="OrthoDB" id="5600142at2"/>
<gene>
    <name evidence="1" type="ORF">EV695_1950</name>
</gene>
<keyword evidence="2" id="KW-1185">Reference proteome</keyword>
<comment type="caution">
    <text evidence="1">The sequence shown here is derived from an EMBL/GenBank/DDBJ whole genome shotgun (WGS) entry which is preliminary data.</text>
</comment>
<evidence type="ECO:0000313" key="2">
    <source>
        <dbReference type="Proteomes" id="UP000294887"/>
    </source>
</evidence>
<dbReference type="AlphaFoldDB" id="A0A4R1F216"/>
<organism evidence="1 2">
    <name type="scientific">Cocleimonas flava</name>
    <dbReference type="NCBI Taxonomy" id="634765"/>
    <lineage>
        <taxon>Bacteria</taxon>
        <taxon>Pseudomonadati</taxon>
        <taxon>Pseudomonadota</taxon>
        <taxon>Gammaproteobacteria</taxon>
        <taxon>Thiotrichales</taxon>
        <taxon>Thiotrichaceae</taxon>
        <taxon>Cocleimonas</taxon>
    </lineage>
</organism>
<dbReference type="RefSeq" id="WP_131905714.1">
    <property type="nucleotide sequence ID" value="NZ_BAAAFU010000004.1"/>
</dbReference>
<proteinExistence type="predicted"/>
<sequence>MITFIENWIDETLNNYSSQKQSCSQFSEEFKGFYPLEFLQKCNFVVVNKIPKPDHPSLIDAGLGSFIDEPSDGITYKNTYFIKSGYEQTPSLHFHELVHVLQWNILGVSGFINRYIYELKKYGYDDAPLEVMAYYLEDLYSNNEKPIDVSNYVNQKI</sequence>
<accession>A0A4R1F216</accession>
<dbReference type="Proteomes" id="UP000294887">
    <property type="component" value="Unassembled WGS sequence"/>
</dbReference>
<dbReference type="EMBL" id="SMFQ01000003">
    <property type="protein sequence ID" value="TCJ87440.1"/>
    <property type="molecule type" value="Genomic_DNA"/>
</dbReference>
<evidence type="ECO:0000313" key="1">
    <source>
        <dbReference type="EMBL" id="TCJ87440.1"/>
    </source>
</evidence>
<evidence type="ECO:0008006" key="3">
    <source>
        <dbReference type="Google" id="ProtNLM"/>
    </source>
</evidence>